<evidence type="ECO:0000313" key="5">
    <source>
        <dbReference type="Proteomes" id="UP000008957"/>
    </source>
</evidence>
<dbReference type="InterPro" id="IPR058031">
    <property type="entry name" value="AAA_lid_NorR"/>
</dbReference>
<feature type="domain" description="Sigma-54 factor interaction" evidence="3">
    <location>
        <begin position="205"/>
        <end position="409"/>
    </location>
</feature>
<proteinExistence type="predicted"/>
<dbReference type="Pfam" id="PF00158">
    <property type="entry name" value="Sigma54_activat"/>
    <property type="match status" value="1"/>
</dbReference>
<evidence type="ECO:0000259" key="3">
    <source>
        <dbReference type="PROSITE" id="PS50045"/>
    </source>
</evidence>
<dbReference type="GO" id="GO:0006355">
    <property type="term" value="P:regulation of DNA-templated transcription"/>
    <property type="evidence" value="ECO:0007669"/>
    <property type="project" value="InterPro"/>
</dbReference>
<organism evidence="4 5">
    <name type="scientific">Fretibacterium fastidiosum</name>
    <dbReference type="NCBI Taxonomy" id="651822"/>
    <lineage>
        <taxon>Bacteria</taxon>
        <taxon>Thermotogati</taxon>
        <taxon>Synergistota</taxon>
        <taxon>Synergistia</taxon>
        <taxon>Synergistales</taxon>
        <taxon>Aminobacteriaceae</taxon>
        <taxon>Fretibacterium</taxon>
    </lineage>
</organism>
<dbReference type="InterPro" id="IPR003593">
    <property type="entry name" value="AAA+_ATPase"/>
</dbReference>
<evidence type="ECO:0000256" key="2">
    <source>
        <dbReference type="ARBA" id="ARBA00022840"/>
    </source>
</evidence>
<dbReference type="RefSeq" id="WP_015556897.1">
    <property type="nucleotide sequence ID" value="NC_021038.1"/>
</dbReference>
<gene>
    <name evidence="4" type="ORF">SY1_19120</name>
</gene>
<dbReference type="PANTHER" id="PTHR32071:SF121">
    <property type="entry name" value="SIGMA L-DEPENDENT TRANSCRIPTIONAL REGULATOR YQIR-RELATED"/>
    <property type="match status" value="1"/>
</dbReference>
<dbReference type="InterPro" id="IPR002078">
    <property type="entry name" value="Sigma_54_int"/>
</dbReference>
<reference evidence="4 5" key="2">
    <citation type="submission" date="2010-03" db="EMBL/GenBank/DDBJ databases">
        <authorList>
            <person name="Pajon A."/>
        </authorList>
    </citation>
    <scope>NUCLEOTIDE SEQUENCE [LARGE SCALE GENOMIC DNA]</scope>
    <source>
        <strain evidence="4 5">SGP1</strain>
    </source>
</reference>
<dbReference type="SMART" id="SM00382">
    <property type="entry name" value="AAA"/>
    <property type="match status" value="1"/>
</dbReference>
<dbReference type="EMBL" id="FP929056">
    <property type="protein sequence ID" value="CBL28750.1"/>
    <property type="molecule type" value="Genomic_DNA"/>
</dbReference>
<keyword evidence="2" id="KW-0067">ATP-binding</keyword>
<dbReference type="InterPro" id="IPR027417">
    <property type="entry name" value="P-loop_NTPase"/>
</dbReference>
<keyword evidence="5" id="KW-1185">Reference proteome</keyword>
<dbReference type="KEGG" id="sbr:SY1_19120"/>
<reference evidence="5" key="1">
    <citation type="submission" date="2010-03" db="EMBL/GenBank/DDBJ databases">
        <title>The genome sequence of Synergistetes sp. SGP1.</title>
        <authorList>
            <consortium name="metaHIT consortium -- http://www.metahit.eu/"/>
            <person name="Pajon A."/>
            <person name="Turner K."/>
            <person name="Parkhill J."/>
            <person name="Wade W."/>
            <person name="Vartoukian S."/>
        </authorList>
    </citation>
    <scope>NUCLEOTIDE SEQUENCE [LARGE SCALE GENOMIC DNA]</scope>
    <source>
        <strain evidence="5">SGP1</strain>
    </source>
</reference>
<dbReference type="CDD" id="cd00009">
    <property type="entry name" value="AAA"/>
    <property type="match status" value="1"/>
</dbReference>
<dbReference type="Proteomes" id="UP000008957">
    <property type="component" value="Chromosome"/>
</dbReference>
<accession>A0AB94IYF2</accession>
<keyword evidence="1" id="KW-0547">Nucleotide-binding</keyword>
<evidence type="ECO:0000313" key="4">
    <source>
        <dbReference type="EMBL" id="CBL28750.1"/>
    </source>
</evidence>
<dbReference type="PROSITE" id="PS50045">
    <property type="entry name" value="SIGMA54_INTERACT_4"/>
    <property type="match status" value="1"/>
</dbReference>
<evidence type="ECO:0000256" key="1">
    <source>
        <dbReference type="ARBA" id="ARBA00022741"/>
    </source>
</evidence>
<dbReference type="Pfam" id="PF25601">
    <property type="entry name" value="AAA_lid_14"/>
    <property type="match status" value="1"/>
</dbReference>
<dbReference type="AlphaFoldDB" id="A0AB94IYF2"/>
<dbReference type="GO" id="GO:0005524">
    <property type="term" value="F:ATP binding"/>
    <property type="evidence" value="ECO:0007669"/>
    <property type="project" value="UniProtKB-KW"/>
</dbReference>
<dbReference type="PANTHER" id="PTHR32071">
    <property type="entry name" value="TRANSCRIPTIONAL REGULATORY PROTEIN"/>
    <property type="match status" value="1"/>
</dbReference>
<name>A0AB94IYF2_9BACT</name>
<protein>
    <submittedName>
        <fullName evidence="4">Sigma-54 interaction domain</fullName>
    </submittedName>
</protein>
<dbReference type="Gene3D" id="3.40.50.300">
    <property type="entry name" value="P-loop containing nucleotide triphosphate hydrolases"/>
    <property type="match status" value="1"/>
</dbReference>
<sequence>MTNKKLTERSIGIYLHFDRKKTEYKECMEILKKAFESLSTSGKEELREPGYDFVPNIESAFFVIASPKTLKNCKPLDKGPMPTILLLQDDEWNDDTADVLADPQWDVRGLFRLSRLGEKWDYEEFGDLASAVKELARESMRQGGGAEESFRKPVDWKAKLTAQHRVGFVSLFSDPSTRTMARQFKNALGDIGKRLPLTPNTRPPSLLLLGETGCGKSLLARAAADVLFPGAENRFKRLNISAYTNDLIDIELFGSKKGAYTGCDEDRPGVFVAAQGGVVFLDEIGDMEPRNQTRLLTYMDDGNVLPRGTTEKVSAPCVVIAATNRRIDRGEGDFREDLFCRFDHVITIPPLRERKRDLRLLVSLTLQDEEVNPDRKVRFISLDAIEYIERRNFPGNFRELRFLLRQSVRRAVASASECLCLRHFAD</sequence>
<dbReference type="SUPFAM" id="SSF52540">
    <property type="entry name" value="P-loop containing nucleoside triphosphate hydrolases"/>
    <property type="match status" value="1"/>
</dbReference>
<dbReference type="Gene3D" id="1.10.8.60">
    <property type="match status" value="1"/>
</dbReference>